<evidence type="ECO:0000256" key="1">
    <source>
        <dbReference type="SAM" id="MobiDB-lite"/>
    </source>
</evidence>
<feature type="compositionally biased region" description="Basic and acidic residues" evidence="1">
    <location>
        <begin position="513"/>
        <end position="540"/>
    </location>
</feature>
<proteinExistence type="predicted"/>
<gene>
    <name evidence="3" type="ORF">J3Q64DRAFT_1673729</name>
</gene>
<evidence type="ECO:0000313" key="3">
    <source>
        <dbReference type="EMBL" id="KAL0091680.1"/>
    </source>
</evidence>
<evidence type="ECO:0000313" key="4">
    <source>
        <dbReference type="Proteomes" id="UP001448207"/>
    </source>
</evidence>
<sequence length="559" mass="63540">MNAFFFLFFSFLLTLSLSPYSLVLSFLDLFMFFETTYVPSPQLSAVSADDEPTPCSLTPEMPLPQPETAEDTLSDSPVNHLVFVIHGIGQQTEQYGHFYENIENLQETTRQILQAKVPDHNVRIELIPIEWHKHIHDQVDPILNRITLKSIPTVRLIENDYLADVLFYFSKDRGQKIIDNVIQLFNTSYQNFLEKHPDFNGEIVILGYSLGGVIVYDILSHQRTPEPEEEEAYSKLDVVFSKLVFKPTYFFGLGSPLGAVMTFRGQCPKKYHPDHDIIFENVFHPFDPLAYRFEPLLNEYYTDQPAVLVDRSIPIGPSFSFPSMSSLPGINFLSLFSWRMPSSGPNSDTDTILNDCTSEDNVHKSKDEETSSISSTTSEGGRPSLKLRSKTFASPLDIPTSVHSPSIKETAKKSEAEQAEEELEAERQFELKKLPGARRIDHVLQPESFMSMIANEYLVGMRAHFSYWTNKDLLWHIVRRLENLDDTVLGENSPKVGPEKPKSEQDIPNTEQETPKTEQEVPKAEQEKSKSGQETPESKQKTSNSEEETTKTGQETPKA</sequence>
<feature type="region of interest" description="Disordered" evidence="1">
    <location>
        <begin position="345"/>
        <end position="421"/>
    </location>
</feature>
<dbReference type="InterPro" id="IPR004177">
    <property type="entry name" value="DDHD_dom"/>
</dbReference>
<dbReference type="InterPro" id="IPR058055">
    <property type="entry name" value="PA-PLA1"/>
</dbReference>
<dbReference type="Pfam" id="PF02862">
    <property type="entry name" value="DDHD"/>
    <property type="match status" value="1"/>
</dbReference>
<dbReference type="InterPro" id="IPR029058">
    <property type="entry name" value="AB_hydrolase_fold"/>
</dbReference>
<reference evidence="3 4" key="1">
    <citation type="submission" date="2024-04" db="EMBL/GenBank/DDBJ databases">
        <title>Symmetric and asymmetric DNA N6-adenine methylation regulates different biological responses in Mucorales.</title>
        <authorList>
            <consortium name="Lawrence Berkeley National Laboratory"/>
            <person name="Lax C."/>
            <person name="Mondo S.J."/>
            <person name="Osorio-Concepcion M."/>
            <person name="Muszewska A."/>
            <person name="Corrochano-Luque M."/>
            <person name="Gutierrez G."/>
            <person name="Riley R."/>
            <person name="Lipzen A."/>
            <person name="Guo J."/>
            <person name="Hundley H."/>
            <person name="Amirebrahimi M."/>
            <person name="Ng V."/>
            <person name="Lorenzo-Gutierrez D."/>
            <person name="Binder U."/>
            <person name="Yang J."/>
            <person name="Song Y."/>
            <person name="Canovas D."/>
            <person name="Navarro E."/>
            <person name="Freitag M."/>
            <person name="Gabaldon T."/>
            <person name="Grigoriev I.V."/>
            <person name="Corrochano L.M."/>
            <person name="Nicolas F.E."/>
            <person name="Garre V."/>
        </authorList>
    </citation>
    <scope>NUCLEOTIDE SEQUENCE [LARGE SCALE GENOMIC DNA]</scope>
    <source>
        <strain evidence="3 4">L51</strain>
    </source>
</reference>
<feature type="domain" description="DDHD" evidence="2">
    <location>
        <begin position="243"/>
        <end position="483"/>
    </location>
</feature>
<dbReference type="PANTHER" id="PTHR23509">
    <property type="entry name" value="PA-PL1 PHOSPHOLIPASE FAMILY"/>
    <property type="match status" value="1"/>
</dbReference>
<dbReference type="Proteomes" id="UP001448207">
    <property type="component" value="Unassembled WGS sequence"/>
</dbReference>
<dbReference type="EMBL" id="JBCLYO010000003">
    <property type="protein sequence ID" value="KAL0091680.1"/>
    <property type="molecule type" value="Genomic_DNA"/>
</dbReference>
<dbReference type="PROSITE" id="PS51043">
    <property type="entry name" value="DDHD"/>
    <property type="match status" value="1"/>
</dbReference>
<keyword evidence="4" id="KW-1185">Reference proteome</keyword>
<feature type="compositionally biased region" description="Basic and acidic residues" evidence="1">
    <location>
        <begin position="360"/>
        <end position="369"/>
    </location>
</feature>
<accession>A0ABR3B8J9</accession>
<dbReference type="PANTHER" id="PTHR23509:SF10">
    <property type="entry name" value="LD21067P"/>
    <property type="match status" value="1"/>
</dbReference>
<organism evidence="3 4">
    <name type="scientific">Phycomyces blakesleeanus</name>
    <dbReference type="NCBI Taxonomy" id="4837"/>
    <lineage>
        <taxon>Eukaryota</taxon>
        <taxon>Fungi</taxon>
        <taxon>Fungi incertae sedis</taxon>
        <taxon>Mucoromycota</taxon>
        <taxon>Mucoromycotina</taxon>
        <taxon>Mucoromycetes</taxon>
        <taxon>Mucorales</taxon>
        <taxon>Phycomycetaceae</taxon>
        <taxon>Phycomyces</taxon>
    </lineage>
</organism>
<protein>
    <submittedName>
        <fullName evidence="3">DDHD domain-containing protein</fullName>
    </submittedName>
</protein>
<dbReference type="SMART" id="SM01127">
    <property type="entry name" value="DDHD"/>
    <property type="match status" value="1"/>
</dbReference>
<feature type="region of interest" description="Disordered" evidence="1">
    <location>
        <begin position="44"/>
        <end position="72"/>
    </location>
</feature>
<evidence type="ECO:0000259" key="2">
    <source>
        <dbReference type="PROSITE" id="PS51043"/>
    </source>
</evidence>
<feature type="region of interest" description="Disordered" evidence="1">
    <location>
        <begin position="488"/>
        <end position="559"/>
    </location>
</feature>
<dbReference type="SUPFAM" id="SSF53474">
    <property type="entry name" value="alpha/beta-Hydrolases"/>
    <property type="match status" value="1"/>
</dbReference>
<comment type="caution">
    <text evidence="3">The sequence shown here is derived from an EMBL/GenBank/DDBJ whole genome shotgun (WGS) entry which is preliminary data.</text>
</comment>
<feature type="compositionally biased region" description="Polar residues" evidence="1">
    <location>
        <begin position="345"/>
        <end position="356"/>
    </location>
</feature>
<name>A0ABR3B8J9_PHYBL</name>